<name>A0AA97FDK0_9EURY</name>
<dbReference type="AlphaFoldDB" id="A0AA97FDK0"/>
<evidence type="ECO:0000313" key="3">
    <source>
        <dbReference type="Proteomes" id="UP001301797"/>
    </source>
</evidence>
<feature type="coiled-coil region" evidence="1">
    <location>
        <begin position="294"/>
        <end position="321"/>
    </location>
</feature>
<dbReference type="GeneID" id="85229710"/>
<evidence type="ECO:0000313" key="2">
    <source>
        <dbReference type="EMBL" id="WOF16293.1"/>
    </source>
</evidence>
<proteinExistence type="predicted"/>
<keyword evidence="1" id="KW-0175">Coiled coil</keyword>
<dbReference type="EMBL" id="CP043875">
    <property type="protein sequence ID" value="WOF16293.1"/>
    <property type="molecule type" value="Genomic_DNA"/>
</dbReference>
<gene>
    <name evidence="2" type="ORF">F1737_05980</name>
</gene>
<reference evidence="2 3" key="1">
    <citation type="submission" date="2019-09" db="EMBL/GenBank/DDBJ databases">
        <title>The complete genome of Methanoplanus sp. FWC-SCC4.</title>
        <authorList>
            <person name="Chen S.-C."/>
            <person name="Zhou Y.-Z."/>
            <person name="Lai M.-C."/>
        </authorList>
    </citation>
    <scope>NUCLEOTIDE SEQUENCE [LARGE SCALE GENOMIC DNA]</scope>
    <source>
        <strain evidence="2 3">FWC-SCC4</strain>
    </source>
</reference>
<accession>A0AA97FDK0</accession>
<dbReference type="Proteomes" id="UP001301797">
    <property type="component" value="Chromosome"/>
</dbReference>
<evidence type="ECO:0000256" key="1">
    <source>
        <dbReference type="SAM" id="Coils"/>
    </source>
</evidence>
<dbReference type="KEGG" id="mefw:F1737_05980"/>
<organism evidence="2 3">
    <name type="scientific">Methanochimaera problematica</name>
    <dbReference type="NCBI Taxonomy" id="2609417"/>
    <lineage>
        <taxon>Archaea</taxon>
        <taxon>Methanobacteriati</taxon>
        <taxon>Methanobacteriota</taxon>
        <taxon>Stenosarchaea group</taxon>
        <taxon>Methanomicrobia</taxon>
        <taxon>Methanomicrobiales</taxon>
        <taxon>Methanomicrobiaceae</taxon>
        <taxon>Methanochimaera</taxon>
    </lineage>
</organism>
<dbReference type="InterPro" id="IPR022205">
    <property type="entry name" value="DUF3732"/>
</dbReference>
<dbReference type="Pfam" id="PF12532">
    <property type="entry name" value="DUF3732"/>
    <property type="match status" value="1"/>
</dbReference>
<protein>
    <submittedName>
        <fullName evidence="2">DUF3732 domain-containing protein</fullName>
    </submittedName>
</protein>
<feature type="coiled-coil region" evidence="1">
    <location>
        <begin position="405"/>
        <end position="471"/>
    </location>
</feature>
<keyword evidence="3" id="KW-1185">Reference proteome</keyword>
<dbReference type="RefSeq" id="WP_317135706.1">
    <property type="nucleotide sequence ID" value="NZ_CP043875.1"/>
</dbReference>
<sequence length="683" mass="79494">MKTNLRYIGVVDKDNFVHAVPFFSGVNVITGRSATGKSALIEIFDYCFGSSGYTVPEGKITDCADIYFIVIEIKNDTVVLARKSNGNKIFIKNERNLALLKKINMLNLEYFNNDYFIPLSDFKKEFRKYFGENMQISNSDDSIDALELRREKKKATPTIRSFTSFILQHQNLIANKHALFYRFEEKEKRDQTIDFFKVFVGFVDQNYYTKKFELDELLREKRRLESQIPKKEDLKIKARKDIENVIDQYNAISGKKLEFNQNELELNNPQDLLDKIKESDIEINALSDEHIIIKQNSERSLAQLTADLRKLQNELDDIESTIKFNETFKNNTKNISLPKKAEINNLSECPFCHQKCASIKEEVNSLSKAINWLNLELKHSNYSINSFIEDQKRTKDQIKVIKKKISLEQEKIKSIDQQINDLENYKTQYELALKAKLKSEILLEEFIEKPYDNLESDLDSLILKIDEIQLLLSEKYNVDSKLKKAENMINKYMAEISPNLGFEKSYEPVNLKFSLNTFDLWNDKNGKKVPLRSMGSGENWLSCHITLFLALNRYFCELGDSCSIPTTLFFDQPSQVYFPSFSIDNDAQFSIDNIKQKETLKEDEELDEDILAVTNLYSEFFRYCNDTYDNTGIMPQIIVTDHADNLKINNTNDATAFNKLVQGRRWREKNSGFIQSTVNRDNS</sequence>